<keyword evidence="1" id="KW-0732">Signal</keyword>
<protein>
    <submittedName>
        <fullName evidence="3">ABC transporter substrate-binding protein</fullName>
    </submittedName>
</protein>
<comment type="caution">
    <text evidence="3">The sequence shown here is derived from an EMBL/GenBank/DDBJ whole genome shotgun (WGS) entry which is preliminary data.</text>
</comment>
<name>A0ABT3ZS13_9BURK</name>
<evidence type="ECO:0000259" key="2">
    <source>
        <dbReference type="SMART" id="SM00062"/>
    </source>
</evidence>
<dbReference type="RefSeq" id="WP_267849259.1">
    <property type="nucleotide sequence ID" value="NZ_JAPMXC010000010.1"/>
</dbReference>
<evidence type="ECO:0000313" key="4">
    <source>
        <dbReference type="Proteomes" id="UP001082899"/>
    </source>
</evidence>
<dbReference type="SUPFAM" id="SSF53850">
    <property type="entry name" value="Periplasmic binding protein-like II"/>
    <property type="match status" value="1"/>
</dbReference>
<feature type="domain" description="Solute-binding protein family 3/N-terminal" evidence="2">
    <location>
        <begin position="43"/>
        <end position="266"/>
    </location>
</feature>
<dbReference type="Proteomes" id="UP001082899">
    <property type="component" value="Unassembled WGS sequence"/>
</dbReference>
<accession>A0ABT3ZS13</accession>
<gene>
    <name evidence="3" type="ORF">OVY01_19600</name>
</gene>
<dbReference type="Gene3D" id="3.40.190.10">
    <property type="entry name" value="Periplasmic binding protein-like II"/>
    <property type="match status" value="2"/>
</dbReference>
<proteinExistence type="predicted"/>
<dbReference type="InterPro" id="IPR001638">
    <property type="entry name" value="Solute-binding_3/MltF_N"/>
</dbReference>
<dbReference type="SMART" id="SM00062">
    <property type="entry name" value="PBPb"/>
    <property type="match status" value="1"/>
</dbReference>
<evidence type="ECO:0000313" key="3">
    <source>
        <dbReference type="EMBL" id="MCY0389353.1"/>
    </source>
</evidence>
<organism evidence="3 4">
    <name type="scientific">Robbsia betulipollinis</name>
    <dbReference type="NCBI Taxonomy" id="2981849"/>
    <lineage>
        <taxon>Bacteria</taxon>
        <taxon>Pseudomonadati</taxon>
        <taxon>Pseudomonadota</taxon>
        <taxon>Betaproteobacteria</taxon>
        <taxon>Burkholderiales</taxon>
        <taxon>Burkholderiaceae</taxon>
        <taxon>Robbsia</taxon>
    </lineage>
</organism>
<sequence length="267" mass="28861">MYKKMMRSTPVDAGRRASGKLVLAISLALTTLSVQHMALAADRIQVGTTPSSPPSAFLDVQTKTMQGVMPDVMNEIAKREGLDITFDTMPFSALVQSVVSGKIDVIVAGMKPTPRREEVVDFAAPVFSFGETVVLPDGDRTKYRHAADMKGKVLGLPAGTTYAEAIAKLSGFKEIKYYESSGDGVMDLSHGRIDAFFGDAPIMNWMAQHGQLRGMHVDVDYVPIQVGGVAIAVKKGNKPLLDKINAGIAAMKADGTLRKILQKWHLQ</sequence>
<dbReference type="Pfam" id="PF00497">
    <property type="entry name" value="SBP_bac_3"/>
    <property type="match status" value="1"/>
</dbReference>
<evidence type="ECO:0000256" key="1">
    <source>
        <dbReference type="ARBA" id="ARBA00022729"/>
    </source>
</evidence>
<dbReference type="CDD" id="cd13530">
    <property type="entry name" value="PBP2_peptides_like"/>
    <property type="match status" value="1"/>
</dbReference>
<dbReference type="PANTHER" id="PTHR35936:SF17">
    <property type="entry name" value="ARGININE-BINDING EXTRACELLULAR PROTEIN ARTP"/>
    <property type="match status" value="1"/>
</dbReference>
<keyword evidence="4" id="KW-1185">Reference proteome</keyword>
<dbReference type="EMBL" id="JAPMXC010000010">
    <property type="protein sequence ID" value="MCY0389353.1"/>
    <property type="molecule type" value="Genomic_DNA"/>
</dbReference>
<reference evidence="3" key="1">
    <citation type="submission" date="2022-11" db="EMBL/GenBank/DDBJ databases">
        <title>Robbsia betulipollinis sp. nov., isolated from pollen of birch (Betula pendula).</title>
        <authorList>
            <person name="Shi H."/>
            <person name="Ambika Manirajan B."/>
            <person name="Ratering S."/>
            <person name="Geissler-Plaum R."/>
            <person name="Schnell S."/>
        </authorList>
    </citation>
    <scope>NUCLEOTIDE SEQUENCE</scope>
    <source>
        <strain evidence="3">Bb-Pol-6</strain>
    </source>
</reference>
<dbReference type="PANTHER" id="PTHR35936">
    <property type="entry name" value="MEMBRANE-BOUND LYTIC MUREIN TRANSGLYCOSYLASE F"/>
    <property type="match status" value="1"/>
</dbReference>